<accession>A0A061QYH1</accession>
<dbReference type="EMBL" id="GBEZ01023531">
    <property type="protein sequence ID" value="JAC63361.1"/>
    <property type="molecule type" value="Transcribed_RNA"/>
</dbReference>
<feature type="non-terminal residue" evidence="1">
    <location>
        <position position="1"/>
    </location>
</feature>
<dbReference type="AlphaFoldDB" id="A0A061QYH1"/>
<reference evidence="1" key="1">
    <citation type="submission" date="2014-05" db="EMBL/GenBank/DDBJ databases">
        <title>The transcriptome of the halophilic microalga Tetraselmis sp. GSL018 isolated from the Great Salt Lake, Utah.</title>
        <authorList>
            <person name="Jinkerson R.E."/>
            <person name="D'Adamo S."/>
            <person name="Posewitz M.C."/>
        </authorList>
    </citation>
    <scope>NUCLEOTIDE SEQUENCE</scope>
    <source>
        <strain evidence="1">GSL018</strain>
    </source>
</reference>
<evidence type="ECO:0000313" key="1">
    <source>
        <dbReference type="EMBL" id="JAC63361.1"/>
    </source>
</evidence>
<feature type="non-terminal residue" evidence="1">
    <location>
        <position position="106"/>
    </location>
</feature>
<name>A0A061QYH1_9CHLO</name>
<protein>
    <submittedName>
        <fullName evidence="1">Uncharacterized protein</fullName>
    </submittedName>
</protein>
<organism evidence="1">
    <name type="scientific">Tetraselmis sp. GSL018</name>
    <dbReference type="NCBI Taxonomy" id="582737"/>
    <lineage>
        <taxon>Eukaryota</taxon>
        <taxon>Viridiplantae</taxon>
        <taxon>Chlorophyta</taxon>
        <taxon>core chlorophytes</taxon>
        <taxon>Chlorodendrophyceae</taxon>
        <taxon>Chlorodendrales</taxon>
        <taxon>Chlorodendraceae</taxon>
        <taxon>Tetraselmis</taxon>
    </lineage>
</organism>
<proteinExistence type="predicted"/>
<sequence length="106" mass="11122">GVLHREGNMPGPIPLCWRSSSALPVRYVASGNPPPPTVSLCSGTNVSADAKPKPKPLLIPSPFAVPCFCSFCHESRAAPANLTGHALTHFPCRAPLLQWPEAGSPS</sequence>
<gene>
    <name evidence="1" type="ORF">TSPGSL018_20852</name>
</gene>